<evidence type="ECO:0000313" key="3">
    <source>
        <dbReference type="Proteomes" id="UP000008237"/>
    </source>
</evidence>
<protein>
    <submittedName>
        <fullName evidence="2">Uncharacterized protein F13E9.13, mitochondrial</fullName>
    </submittedName>
</protein>
<organism evidence="3">
    <name type="scientific">Harpegnathos saltator</name>
    <name type="common">Jerdon's jumping ant</name>
    <dbReference type="NCBI Taxonomy" id="610380"/>
    <lineage>
        <taxon>Eukaryota</taxon>
        <taxon>Metazoa</taxon>
        <taxon>Ecdysozoa</taxon>
        <taxon>Arthropoda</taxon>
        <taxon>Hexapoda</taxon>
        <taxon>Insecta</taxon>
        <taxon>Pterygota</taxon>
        <taxon>Neoptera</taxon>
        <taxon>Endopterygota</taxon>
        <taxon>Hymenoptera</taxon>
        <taxon>Apocrita</taxon>
        <taxon>Aculeata</taxon>
        <taxon>Formicoidea</taxon>
        <taxon>Formicidae</taxon>
        <taxon>Ponerinae</taxon>
        <taxon>Ponerini</taxon>
        <taxon>Harpegnathos</taxon>
    </lineage>
</organism>
<dbReference type="OrthoDB" id="10045006at2759"/>
<proteinExistence type="inferred from homology"/>
<reference evidence="2 3" key="1">
    <citation type="journal article" date="2010" name="Science">
        <title>Genomic comparison of the ants Camponotus floridanus and Harpegnathos saltator.</title>
        <authorList>
            <person name="Bonasio R."/>
            <person name="Zhang G."/>
            <person name="Ye C."/>
            <person name="Mutti N.S."/>
            <person name="Fang X."/>
            <person name="Qin N."/>
            <person name="Donahue G."/>
            <person name="Yang P."/>
            <person name="Li Q."/>
            <person name="Li C."/>
            <person name="Zhang P."/>
            <person name="Huang Z."/>
            <person name="Berger S.L."/>
            <person name="Reinberg D."/>
            <person name="Wang J."/>
            <person name="Liebig J."/>
        </authorList>
    </citation>
    <scope>NUCLEOTIDE SEQUENCE [LARGE SCALE GENOMIC DNA]</scope>
    <source>
        <strain evidence="2 3">R22 G/1</strain>
    </source>
</reference>
<evidence type="ECO:0000313" key="2">
    <source>
        <dbReference type="EMBL" id="EFN85338.1"/>
    </source>
</evidence>
<dbReference type="Proteomes" id="UP000008237">
    <property type="component" value="Unassembled WGS sequence"/>
</dbReference>
<dbReference type="SUPFAM" id="SSF51366">
    <property type="entry name" value="Ribulose-phoshate binding barrel"/>
    <property type="match status" value="1"/>
</dbReference>
<sequence>MRASAGTPRYKGPVEKIIEDAVEEASIYAKYGADGILVENMHDIPYVKKKDLSPEIVTLMTRICTEVRKVVPGNTVCGVQILAGCNREAIAVAKAAGFQFIRAEGFVFSHVADEGFMDASAGTLLRYRRQIDAEDVLVFADVKKKHSSHAITSDVTLLETVKAAEFFLADGIILTGRATGEEANMQDLTEVRKCVAERLPVLIGSGVTLDNVGNYTAAADALIVGSYLKTAGRWENSLDAHRVQALVEYLKSRQQQQSS</sequence>
<dbReference type="OMA" id="ENFFDAP"/>
<accession>E2BG70</accession>
<gene>
    <name evidence="2" type="ORF">EAI_16022</name>
</gene>
<dbReference type="PIRSF" id="PIRSF005956">
    <property type="entry name" value="BtpA"/>
    <property type="match status" value="1"/>
</dbReference>
<dbReference type="PANTHER" id="PTHR21381">
    <property type="entry name" value="ZGC:162297"/>
    <property type="match status" value="1"/>
</dbReference>
<dbReference type="InParanoid" id="E2BG70"/>
<dbReference type="EMBL" id="GL448115">
    <property type="protein sequence ID" value="EFN85338.1"/>
    <property type="molecule type" value="Genomic_DNA"/>
</dbReference>
<name>E2BG70_HARSA</name>
<dbReference type="InterPro" id="IPR011060">
    <property type="entry name" value="RibuloseP-bd_barrel"/>
</dbReference>
<evidence type="ECO:0000256" key="1">
    <source>
        <dbReference type="ARBA" id="ARBA00006007"/>
    </source>
</evidence>
<dbReference type="InterPro" id="IPR005137">
    <property type="entry name" value="BtpA"/>
</dbReference>
<dbReference type="Pfam" id="PF03437">
    <property type="entry name" value="BtpA"/>
    <property type="match status" value="1"/>
</dbReference>
<comment type="similarity">
    <text evidence="1">Belongs to the BtpA family.</text>
</comment>
<dbReference type="Gene3D" id="3.20.20.70">
    <property type="entry name" value="Aldolase class I"/>
    <property type="match status" value="1"/>
</dbReference>
<dbReference type="NCBIfam" id="TIGR00259">
    <property type="entry name" value="thylakoid_BtpA"/>
    <property type="match status" value="1"/>
</dbReference>
<dbReference type="AlphaFoldDB" id="E2BG70"/>
<dbReference type="STRING" id="610380.E2BG70"/>
<keyword evidence="3" id="KW-1185">Reference proteome</keyword>
<dbReference type="InterPro" id="IPR013785">
    <property type="entry name" value="Aldolase_TIM"/>
</dbReference>
<dbReference type="PANTHER" id="PTHR21381:SF3">
    <property type="entry name" value="SGC REGION PROTEIN SGCQ-RELATED"/>
    <property type="match status" value="1"/>
</dbReference>